<comment type="similarity">
    <text evidence="5">Belongs to the class I-like SAM-binding methyltransferase superfamily. RsmB/NOP family.</text>
</comment>
<evidence type="ECO:0000313" key="7">
    <source>
        <dbReference type="EMBL" id="TXL71698.1"/>
    </source>
</evidence>
<feature type="binding site" evidence="5">
    <location>
        <position position="321"/>
    </location>
    <ligand>
        <name>S-adenosyl-L-methionine</name>
        <dbReference type="ChEBI" id="CHEBI:59789"/>
    </ligand>
</feature>
<dbReference type="PRINTS" id="PR02008">
    <property type="entry name" value="RCMTFAMILY"/>
</dbReference>
<comment type="caution">
    <text evidence="7">The sequence shown here is derived from an EMBL/GenBank/DDBJ whole genome shotgun (WGS) entry which is preliminary data.</text>
</comment>
<evidence type="ECO:0000256" key="1">
    <source>
        <dbReference type="ARBA" id="ARBA00022603"/>
    </source>
</evidence>
<dbReference type="RefSeq" id="WP_147850457.1">
    <property type="nucleotide sequence ID" value="NZ_VDUZ01000040.1"/>
</dbReference>
<dbReference type="GO" id="GO:0006355">
    <property type="term" value="P:regulation of DNA-templated transcription"/>
    <property type="evidence" value="ECO:0007669"/>
    <property type="project" value="InterPro"/>
</dbReference>
<dbReference type="PROSITE" id="PS51686">
    <property type="entry name" value="SAM_MT_RSMB_NOP"/>
    <property type="match status" value="1"/>
</dbReference>
<keyword evidence="1 5" id="KW-0489">Methyltransferase</keyword>
<evidence type="ECO:0000256" key="5">
    <source>
        <dbReference type="PROSITE-ProRule" id="PRU01023"/>
    </source>
</evidence>
<keyword evidence="2 5" id="KW-0808">Transferase</keyword>
<feature type="domain" description="SAM-dependent MTase RsmB/NOP-type" evidence="6">
    <location>
        <begin position="148"/>
        <end position="442"/>
    </location>
</feature>
<evidence type="ECO:0000256" key="4">
    <source>
        <dbReference type="ARBA" id="ARBA00022884"/>
    </source>
</evidence>
<dbReference type="FunFam" id="3.40.50.150:FF:000257">
    <property type="entry name" value="16S rRNA methyltransferase"/>
    <property type="match status" value="1"/>
</dbReference>
<dbReference type="PANTHER" id="PTHR22807:SF61">
    <property type="entry name" value="NOL1_NOP2_SUN FAMILY PROTEIN _ ANTITERMINATION NUSB DOMAIN-CONTAINING PROTEIN"/>
    <property type="match status" value="1"/>
</dbReference>
<dbReference type="SUPFAM" id="SSF48013">
    <property type="entry name" value="NusB-like"/>
    <property type="match status" value="1"/>
</dbReference>
<organism evidence="7 8">
    <name type="scientific">Vineibacter terrae</name>
    <dbReference type="NCBI Taxonomy" id="2586908"/>
    <lineage>
        <taxon>Bacteria</taxon>
        <taxon>Pseudomonadati</taxon>
        <taxon>Pseudomonadota</taxon>
        <taxon>Alphaproteobacteria</taxon>
        <taxon>Hyphomicrobiales</taxon>
        <taxon>Vineibacter</taxon>
    </lineage>
</organism>
<dbReference type="OrthoDB" id="9810297at2"/>
<accession>A0A5C8PD20</accession>
<dbReference type="InterPro" id="IPR023267">
    <property type="entry name" value="RCMT"/>
</dbReference>
<protein>
    <submittedName>
        <fullName evidence="7">Methyltransferase domain-containing protein</fullName>
    </submittedName>
</protein>
<proteinExistence type="inferred from homology"/>
<dbReference type="InterPro" id="IPR001678">
    <property type="entry name" value="MeTrfase_RsmB-F_NOP2_dom"/>
</dbReference>
<feature type="binding site" evidence="5">
    <location>
        <position position="279"/>
    </location>
    <ligand>
        <name>S-adenosyl-L-methionine</name>
        <dbReference type="ChEBI" id="CHEBI:59789"/>
    </ligand>
</feature>
<feature type="binding site" evidence="5">
    <location>
        <begin position="258"/>
        <end position="264"/>
    </location>
    <ligand>
        <name>S-adenosyl-L-methionine</name>
        <dbReference type="ChEBI" id="CHEBI:59789"/>
    </ligand>
</feature>
<dbReference type="Gene3D" id="3.40.50.150">
    <property type="entry name" value="Vaccinia Virus protein VP39"/>
    <property type="match status" value="1"/>
</dbReference>
<dbReference type="InterPro" id="IPR049560">
    <property type="entry name" value="MeTrfase_RsmB-F_NOP2_cat"/>
</dbReference>
<dbReference type="InterPro" id="IPR029063">
    <property type="entry name" value="SAM-dependent_MTases_sf"/>
</dbReference>
<name>A0A5C8PD20_9HYPH</name>
<dbReference type="Pfam" id="PF01029">
    <property type="entry name" value="NusB"/>
    <property type="match status" value="1"/>
</dbReference>
<dbReference type="GO" id="GO:0001510">
    <property type="term" value="P:RNA methylation"/>
    <property type="evidence" value="ECO:0007669"/>
    <property type="project" value="InterPro"/>
</dbReference>
<dbReference type="GO" id="GO:0003723">
    <property type="term" value="F:RNA binding"/>
    <property type="evidence" value="ECO:0007669"/>
    <property type="project" value="UniProtKB-UniRule"/>
</dbReference>
<dbReference type="Gene3D" id="1.10.940.10">
    <property type="entry name" value="NusB-like"/>
    <property type="match status" value="1"/>
</dbReference>
<gene>
    <name evidence="7" type="ORF">FHP25_28825</name>
</gene>
<feature type="binding site" evidence="5">
    <location>
        <position position="305"/>
    </location>
    <ligand>
        <name>S-adenosyl-L-methionine</name>
        <dbReference type="ChEBI" id="CHEBI:59789"/>
    </ligand>
</feature>
<dbReference type="Proteomes" id="UP000321638">
    <property type="component" value="Unassembled WGS sequence"/>
</dbReference>
<dbReference type="Pfam" id="PF01189">
    <property type="entry name" value="Methyltr_RsmB-F"/>
    <property type="match status" value="1"/>
</dbReference>
<keyword evidence="3 5" id="KW-0949">S-adenosyl-L-methionine</keyword>
<dbReference type="InterPro" id="IPR006027">
    <property type="entry name" value="NusB_RsmB_TIM44"/>
</dbReference>
<dbReference type="CDD" id="cd02440">
    <property type="entry name" value="AdoMet_MTases"/>
    <property type="match status" value="1"/>
</dbReference>
<evidence type="ECO:0000313" key="8">
    <source>
        <dbReference type="Proteomes" id="UP000321638"/>
    </source>
</evidence>
<keyword evidence="4 5" id="KW-0694">RNA-binding</keyword>
<sequence length="443" mass="46250">MSRSDPATDVAADPLASRRLVLQVLDAVLRRAQPLEDTLARHAAFAALDARDRGFVRLLLATVLRRLGEVDAVLAACLEKGLPETARMVVDTLRIGVAQLLFLDTPAHAAVDTSVRLVAGTPQDRFKGVVNGVLRRVAREGASLRADAADAARLNTPAWLWQSWTAAYGAAAAQAVAAQHLCEAPLDFSLRDPATAASWAAQLGADILPGGTLRRAAGGRIEDLPGYADGTWWVQDAAAALPARLLGDVAGRAVVDLCAAPGGKTLQLLAMGAQVTAVDISARRLARLADNLRRAQLTAELVTADAARWQPTAAADAVLLDAPCSATGTLRRHPDIARTKGPADVARLAAVQDRLLAAAAGLLRPGGLLVYAVCSLQPEEGPQRVAAALHAGVPLETVPIAPDELPGLADAVGPAGDVRTLPSFWAAQGGMDGFYVARLRRRG</sequence>
<evidence type="ECO:0000259" key="6">
    <source>
        <dbReference type="PROSITE" id="PS51686"/>
    </source>
</evidence>
<dbReference type="PANTHER" id="PTHR22807">
    <property type="entry name" value="NOP2 YEAST -RELATED NOL1/NOP2/FMU SUN DOMAIN-CONTAINING"/>
    <property type="match status" value="1"/>
</dbReference>
<dbReference type="SUPFAM" id="SSF53335">
    <property type="entry name" value="S-adenosyl-L-methionine-dependent methyltransferases"/>
    <property type="match status" value="1"/>
</dbReference>
<evidence type="ECO:0000256" key="2">
    <source>
        <dbReference type="ARBA" id="ARBA00022679"/>
    </source>
</evidence>
<dbReference type="AlphaFoldDB" id="A0A5C8PD20"/>
<feature type="active site" description="Nucleophile" evidence="5">
    <location>
        <position position="374"/>
    </location>
</feature>
<reference evidence="7 8" key="1">
    <citation type="submission" date="2019-06" db="EMBL/GenBank/DDBJ databases">
        <title>New taxonomy in bacterial strain CC-CFT640, isolated from vineyard.</title>
        <authorList>
            <person name="Lin S.-Y."/>
            <person name="Tsai C.-F."/>
            <person name="Young C.-C."/>
        </authorList>
    </citation>
    <scope>NUCLEOTIDE SEQUENCE [LARGE SCALE GENOMIC DNA]</scope>
    <source>
        <strain evidence="7 8">CC-CFT640</strain>
    </source>
</reference>
<dbReference type="InterPro" id="IPR035926">
    <property type="entry name" value="NusB-like_sf"/>
</dbReference>
<dbReference type="GO" id="GO:0008173">
    <property type="term" value="F:RNA methyltransferase activity"/>
    <property type="evidence" value="ECO:0007669"/>
    <property type="project" value="InterPro"/>
</dbReference>
<dbReference type="EMBL" id="VDUZ01000040">
    <property type="protein sequence ID" value="TXL71698.1"/>
    <property type="molecule type" value="Genomic_DNA"/>
</dbReference>
<keyword evidence="8" id="KW-1185">Reference proteome</keyword>
<evidence type="ECO:0000256" key="3">
    <source>
        <dbReference type="ARBA" id="ARBA00022691"/>
    </source>
</evidence>